<reference evidence="1" key="1">
    <citation type="submission" date="2023-06" db="EMBL/GenBank/DDBJ databases">
        <authorList>
            <person name="Kurt Z."/>
        </authorList>
    </citation>
    <scope>NUCLEOTIDE SEQUENCE</scope>
</reference>
<comment type="caution">
    <text evidence="1">The sequence shown here is derived from an EMBL/GenBank/DDBJ whole genome shotgun (WGS) entry which is preliminary data.</text>
</comment>
<evidence type="ECO:0000313" key="3">
    <source>
        <dbReference type="Proteomes" id="UP001642409"/>
    </source>
</evidence>
<dbReference type="EMBL" id="CATOUU010000944">
    <property type="protein sequence ID" value="CAI9961759.1"/>
    <property type="molecule type" value="Genomic_DNA"/>
</dbReference>
<sequence length="199" mass="22901">MRNRHIRQPTEIKILNEDTEIKILNEDTEIKILNEDTEIKNEENIFSQIEMTDTVTQQSNGITIVANYNQMKSSLVAFEESSQLNKFKTYSEIIIKRYCFDDINITVIENMITDLVALAELSFPDRADGSKKKFNVKSQVQTILNNTKTTICEKIADSYLDNLIDRVCKENTREQLIQLAHNILKITTKVTNGCLKGCF</sequence>
<dbReference type="AlphaFoldDB" id="A0AA86QY56"/>
<name>A0AA86QY56_9EUKA</name>
<dbReference type="Proteomes" id="UP001642409">
    <property type="component" value="Unassembled WGS sequence"/>
</dbReference>
<accession>A0AA86QY56</accession>
<keyword evidence="3" id="KW-1185">Reference proteome</keyword>
<reference evidence="2 3" key="2">
    <citation type="submission" date="2024-07" db="EMBL/GenBank/DDBJ databases">
        <authorList>
            <person name="Akdeniz Z."/>
        </authorList>
    </citation>
    <scope>NUCLEOTIDE SEQUENCE [LARGE SCALE GENOMIC DNA]</scope>
</reference>
<protein>
    <submittedName>
        <fullName evidence="1">Uncharacterized protein</fullName>
    </submittedName>
</protein>
<gene>
    <name evidence="1" type="ORF">HINF_LOCUS49404</name>
    <name evidence="2" type="ORF">HINF_LOCUS58492</name>
</gene>
<proteinExistence type="predicted"/>
<organism evidence="1">
    <name type="scientific">Hexamita inflata</name>
    <dbReference type="NCBI Taxonomy" id="28002"/>
    <lineage>
        <taxon>Eukaryota</taxon>
        <taxon>Metamonada</taxon>
        <taxon>Diplomonadida</taxon>
        <taxon>Hexamitidae</taxon>
        <taxon>Hexamitinae</taxon>
        <taxon>Hexamita</taxon>
    </lineage>
</organism>
<evidence type="ECO:0000313" key="2">
    <source>
        <dbReference type="EMBL" id="CAL6077607.1"/>
    </source>
</evidence>
<evidence type="ECO:0000313" key="1">
    <source>
        <dbReference type="EMBL" id="CAI9961759.1"/>
    </source>
</evidence>
<dbReference type="EMBL" id="CAXDID020000329">
    <property type="protein sequence ID" value="CAL6077607.1"/>
    <property type="molecule type" value="Genomic_DNA"/>
</dbReference>